<organism evidence="2 3">
    <name type="scientific">Caenorhabditis auriculariae</name>
    <dbReference type="NCBI Taxonomy" id="2777116"/>
    <lineage>
        <taxon>Eukaryota</taxon>
        <taxon>Metazoa</taxon>
        <taxon>Ecdysozoa</taxon>
        <taxon>Nematoda</taxon>
        <taxon>Chromadorea</taxon>
        <taxon>Rhabditida</taxon>
        <taxon>Rhabditina</taxon>
        <taxon>Rhabditomorpha</taxon>
        <taxon>Rhabditoidea</taxon>
        <taxon>Rhabditidae</taxon>
        <taxon>Peloderinae</taxon>
        <taxon>Caenorhabditis</taxon>
    </lineage>
</organism>
<keyword evidence="3" id="KW-1185">Reference proteome</keyword>
<keyword evidence="1" id="KW-0812">Transmembrane</keyword>
<accession>A0A8S1HC52</accession>
<proteinExistence type="predicted"/>
<feature type="transmembrane region" description="Helical" evidence="1">
    <location>
        <begin position="71"/>
        <end position="91"/>
    </location>
</feature>
<evidence type="ECO:0000313" key="2">
    <source>
        <dbReference type="EMBL" id="CAD6194266.1"/>
    </source>
</evidence>
<feature type="transmembrane region" description="Helical" evidence="1">
    <location>
        <begin position="324"/>
        <end position="342"/>
    </location>
</feature>
<gene>
    <name evidence="2" type="ORF">CAUJ_LOCUS10185</name>
</gene>
<feature type="transmembrane region" description="Helical" evidence="1">
    <location>
        <begin position="187"/>
        <end position="207"/>
    </location>
</feature>
<feature type="transmembrane region" description="Helical" evidence="1">
    <location>
        <begin position="144"/>
        <end position="166"/>
    </location>
</feature>
<reference evidence="2" key="1">
    <citation type="submission" date="2020-10" db="EMBL/GenBank/DDBJ databases">
        <authorList>
            <person name="Kikuchi T."/>
        </authorList>
    </citation>
    <scope>NUCLEOTIDE SEQUENCE</scope>
    <source>
        <strain evidence="2">NKZ352</strain>
    </source>
</reference>
<dbReference type="AlphaFoldDB" id="A0A8S1HC52"/>
<name>A0A8S1HC52_9PELO</name>
<evidence type="ECO:0000256" key="1">
    <source>
        <dbReference type="SAM" id="Phobius"/>
    </source>
</evidence>
<feature type="transmembrane region" description="Helical" evidence="1">
    <location>
        <begin position="103"/>
        <end position="124"/>
    </location>
</feature>
<comment type="caution">
    <text evidence="2">The sequence shown here is derived from an EMBL/GenBank/DDBJ whole genome shotgun (WGS) entry which is preliminary data.</text>
</comment>
<protein>
    <submittedName>
        <fullName evidence="2">Uncharacterized protein</fullName>
    </submittedName>
</protein>
<evidence type="ECO:0000313" key="3">
    <source>
        <dbReference type="Proteomes" id="UP000835052"/>
    </source>
</evidence>
<dbReference type="Proteomes" id="UP000835052">
    <property type="component" value="Unassembled WGS sequence"/>
</dbReference>
<keyword evidence="1" id="KW-1133">Transmembrane helix</keyword>
<sequence>MEQSYKFLIYLLLVGLRARKPAMAWSRTYIHNARLVILVLSTFVTRLLAERRISSCSHSDSEMITPLLFEYVIPFLLSLGTLMGFIVAVYNIPGYMGKDTKKFLYISFFAFFLLDLAPELFTTTLLYHRASNGFSLRNLSTLEYLGWCAGVIIGPGAVLGLIWYFCCLFTTMFEQHETICLKNKNRIFFVVHYEISFASVFVSSALIRNFVIFGVETETEENKAALIHGGLEMLRLSLYRQLFFVFCTIGSILVAIQFSTFLMFNYFEAKSSGAIGTLDYQTTRLNFVLWTIKQVLITASFYILPTFLFNFYLREAHTLTLRAIAEYILLVQTVVAPLVYLANQPYQRNLNSVALEPFQKLNTYLANRIDACYARLAPRFSTRVEDVVIELH</sequence>
<keyword evidence="1" id="KW-0472">Membrane</keyword>
<feature type="transmembrane region" description="Helical" evidence="1">
    <location>
        <begin position="287"/>
        <end position="312"/>
    </location>
</feature>
<dbReference type="EMBL" id="CAJGYM010000043">
    <property type="protein sequence ID" value="CAD6194266.1"/>
    <property type="molecule type" value="Genomic_DNA"/>
</dbReference>
<feature type="transmembrane region" description="Helical" evidence="1">
    <location>
        <begin position="242"/>
        <end position="267"/>
    </location>
</feature>